<dbReference type="HOGENOM" id="CLU_752130_0_0_0"/>
<feature type="domain" description="Glycosyltransferase subfamily 4-like N-terminal" evidence="2">
    <location>
        <begin position="71"/>
        <end position="177"/>
    </location>
</feature>
<name>A8F8F9_PSELT</name>
<keyword evidence="1" id="KW-0808">Transferase</keyword>
<evidence type="ECO:0000259" key="3">
    <source>
        <dbReference type="Pfam" id="PF26337"/>
    </source>
</evidence>
<gene>
    <name evidence="4" type="ordered locus">Tlet_1889</name>
</gene>
<keyword evidence="5" id="KW-1185">Reference proteome</keyword>
<dbReference type="CAZy" id="GT4">
    <property type="family name" value="Glycosyltransferase Family 4"/>
</dbReference>
<evidence type="ECO:0000313" key="4">
    <source>
        <dbReference type="EMBL" id="ABV34443.1"/>
    </source>
</evidence>
<dbReference type="GO" id="GO:0016757">
    <property type="term" value="F:glycosyltransferase activity"/>
    <property type="evidence" value="ECO:0007669"/>
    <property type="project" value="TreeGrafter"/>
</dbReference>
<sequence length="363" mass="42629">MKIFIVGYEHPCGDKRTLKSALNLSKLGKVYYQYYGSCDMKKLNDTDIELIEFEKLPPSRNILKWFKKWKNFDERLFNRILEVNPDVVYFHYLPFTGSGMIKRLKQLGKKIFFEIHEIIPEQFMGKYAIFSPVKSLIWKEFSTSIRLSDGVICISEDIAMYVFDRCGIQKEFFILPNMALMEIESNAKSKEIVLVGKDSRELFYEKEILRKLIDSGFRFKVIGLKSDLFKDIPYEYVPFLPYDEMMEQLSRASFSLISYGNEKSRDYKNYEFSMPNKLFDSIAAGTPVIVRRSFVSMVKIVERFGVGVVIEPRDVESSVEKILKAYDDYDRILSNLRVCKKNFVWSEEKDKQYLEYVSKIMGG</sequence>
<dbReference type="SUPFAM" id="SSF53756">
    <property type="entry name" value="UDP-Glycosyltransferase/glycogen phosphorylase"/>
    <property type="match status" value="1"/>
</dbReference>
<dbReference type="Pfam" id="PF26337">
    <property type="entry name" value="Gtf3_C"/>
    <property type="match status" value="1"/>
</dbReference>
<proteinExistence type="predicted"/>
<dbReference type="Proteomes" id="UP000002016">
    <property type="component" value="Chromosome"/>
</dbReference>
<dbReference type="eggNOG" id="COG0438">
    <property type="taxonomic scope" value="Bacteria"/>
</dbReference>
<reference evidence="4 5" key="2">
    <citation type="journal article" date="2009" name="Proc. Natl. Acad. Sci. U.S.A.">
        <title>On the chimeric nature, thermophilic origin, and phylogenetic placement of the Thermotogales.</title>
        <authorList>
            <person name="Zhaxybayeva O."/>
            <person name="Swithers K.S."/>
            <person name="Lapierre P."/>
            <person name="Fournier G.P."/>
            <person name="Bickhart D.M."/>
            <person name="DeBoy R.T."/>
            <person name="Nelson K.E."/>
            <person name="Nesbo C.L."/>
            <person name="Doolittle W.F."/>
            <person name="Gogarten J.P."/>
            <person name="Noll K.M."/>
        </authorList>
    </citation>
    <scope>NUCLEOTIDE SEQUENCE [LARGE SCALE GENOMIC DNA]</scope>
    <source>
        <strain evidence="5">ATCC BAA-301 / DSM 14385 / NBRC 107922 / TMO</strain>
    </source>
</reference>
<protein>
    <submittedName>
        <fullName evidence="4">Uncharacterized protein</fullName>
    </submittedName>
</protein>
<dbReference type="InterPro" id="IPR028098">
    <property type="entry name" value="Glyco_trans_4-like_N"/>
</dbReference>
<dbReference type="PANTHER" id="PTHR46401:SF2">
    <property type="entry name" value="GLYCOSYLTRANSFERASE WBBK-RELATED"/>
    <property type="match status" value="1"/>
</dbReference>
<dbReference type="InterPro" id="IPR058592">
    <property type="entry name" value="Gtf3_C"/>
</dbReference>
<dbReference type="STRING" id="416591.Tlet_1889"/>
<dbReference type="GO" id="GO:0009103">
    <property type="term" value="P:lipopolysaccharide biosynthetic process"/>
    <property type="evidence" value="ECO:0007669"/>
    <property type="project" value="TreeGrafter"/>
</dbReference>
<dbReference type="OrthoDB" id="9813214at2"/>
<evidence type="ECO:0000313" key="5">
    <source>
        <dbReference type="Proteomes" id="UP000002016"/>
    </source>
</evidence>
<dbReference type="Pfam" id="PF13439">
    <property type="entry name" value="Glyco_transf_4"/>
    <property type="match status" value="1"/>
</dbReference>
<accession>A8F8F9</accession>
<dbReference type="KEGG" id="tle:Tlet_1889"/>
<evidence type="ECO:0000259" key="2">
    <source>
        <dbReference type="Pfam" id="PF13439"/>
    </source>
</evidence>
<dbReference type="AlphaFoldDB" id="A8F8F9"/>
<evidence type="ECO:0000256" key="1">
    <source>
        <dbReference type="ARBA" id="ARBA00022679"/>
    </source>
</evidence>
<feature type="domain" description="Glucosyltransferase 3-like C-terminal" evidence="3">
    <location>
        <begin position="217"/>
        <end position="338"/>
    </location>
</feature>
<dbReference type="EMBL" id="CP000812">
    <property type="protein sequence ID" value="ABV34443.1"/>
    <property type="molecule type" value="Genomic_DNA"/>
</dbReference>
<reference evidence="4 5" key="1">
    <citation type="submission" date="2007-08" db="EMBL/GenBank/DDBJ databases">
        <title>Complete sequence of Thermotoga lettingae TMO.</title>
        <authorList>
            <consortium name="US DOE Joint Genome Institute"/>
            <person name="Copeland A."/>
            <person name="Lucas S."/>
            <person name="Lapidus A."/>
            <person name="Barry K."/>
            <person name="Glavina del Rio T."/>
            <person name="Dalin E."/>
            <person name="Tice H."/>
            <person name="Pitluck S."/>
            <person name="Foster B."/>
            <person name="Bruce D."/>
            <person name="Schmutz J."/>
            <person name="Larimer F."/>
            <person name="Land M."/>
            <person name="Hauser L."/>
            <person name="Kyrpides N."/>
            <person name="Mikhailova N."/>
            <person name="Nelson K."/>
            <person name="Gogarten J.P."/>
            <person name="Noll K."/>
            <person name="Richardson P."/>
        </authorList>
    </citation>
    <scope>NUCLEOTIDE SEQUENCE [LARGE SCALE GENOMIC DNA]</scope>
    <source>
        <strain evidence="5">ATCC BAA-301 / DSM 14385 / NBRC 107922 / TMO</strain>
    </source>
</reference>
<organism evidence="4 5">
    <name type="scientific">Pseudothermotoga lettingae (strain ATCC BAA-301 / DSM 14385 / NBRC 107922 / TMO)</name>
    <name type="common">Thermotoga lettingae</name>
    <dbReference type="NCBI Taxonomy" id="416591"/>
    <lineage>
        <taxon>Bacteria</taxon>
        <taxon>Thermotogati</taxon>
        <taxon>Thermotogota</taxon>
        <taxon>Thermotogae</taxon>
        <taxon>Thermotogales</taxon>
        <taxon>Thermotogaceae</taxon>
        <taxon>Pseudothermotoga</taxon>
    </lineage>
</organism>
<dbReference type="RefSeq" id="WP_012003919.1">
    <property type="nucleotide sequence ID" value="NC_009828.1"/>
</dbReference>
<dbReference type="PANTHER" id="PTHR46401">
    <property type="entry name" value="GLYCOSYLTRANSFERASE WBBK-RELATED"/>
    <property type="match status" value="1"/>
</dbReference>
<dbReference type="Gene3D" id="3.40.50.2000">
    <property type="entry name" value="Glycogen Phosphorylase B"/>
    <property type="match status" value="1"/>
</dbReference>